<gene>
    <name evidence="2" type="ORF">A3K87_15005</name>
</gene>
<dbReference type="AlphaFoldDB" id="A0AA91DQR7"/>
<organism evidence="2 3">
    <name type="scientific">Variovorax paradoxus</name>
    <dbReference type="NCBI Taxonomy" id="34073"/>
    <lineage>
        <taxon>Bacteria</taxon>
        <taxon>Pseudomonadati</taxon>
        <taxon>Pseudomonadota</taxon>
        <taxon>Betaproteobacteria</taxon>
        <taxon>Burkholderiales</taxon>
        <taxon>Comamonadaceae</taxon>
        <taxon>Variovorax</taxon>
    </lineage>
</organism>
<accession>A0AA91DQR7</accession>
<keyword evidence="1" id="KW-0472">Membrane</keyword>
<protein>
    <submittedName>
        <fullName evidence="2">Uncharacterized protein</fullName>
    </submittedName>
</protein>
<sequence>MKLLLRLLSVVAGALALSFLVAAGLLMPIGQWYEANQARSFDDVADAYVLSLAVQAIAAVVGGWLGDWMFRKWQRRKLERR</sequence>
<comment type="caution">
    <text evidence="2">The sequence shown here is derived from an EMBL/GenBank/DDBJ whole genome shotgun (WGS) entry which is preliminary data.</text>
</comment>
<evidence type="ECO:0000313" key="2">
    <source>
        <dbReference type="EMBL" id="OAK64314.1"/>
    </source>
</evidence>
<dbReference type="RefSeq" id="WP_081267829.1">
    <property type="nucleotide sequence ID" value="NZ_LVHG01000038.1"/>
</dbReference>
<reference evidence="2 3" key="1">
    <citation type="submission" date="2016-03" db="EMBL/GenBank/DDBJ databases">
        <title>Genome sequence of Variovorax paradoxus KB5.</title>
        <authorList>
            <person name="Jeong H."/>
            <person name="Hong C.E."/>
            <person name="Jo S.H."/>
            <person name="Park J.M."/>
        </authorList>
    </citation>
    <scope>NUCLEOTIDE SEQUENCE [LARGE SCALE GENOMIC DNA]</scope>
    <source>
        <strain evidence="2 3">KB5</strain>
    </source>
</reference>
<dbReference type="EMBL" id="LVHG01000038">
    <property type="protein sequence ID" value="OAK64314.1"/>
    <property type="molecule type" value="Genomic_DNA"/>
</dbReference>
<keyword evidence="1" id="KW-1133">Transmembrane helix</keyword>
<dbReference type="Proteomes" id="UP000077852">
    <property type="component" value="Unassembled WGS sequence"/>
</dbReference>
<keyword evidence="1" id="KW-0812">Transmembrane</keyword>
<evidence type="ECO:0000313" key="3">
    <source>
        <dbReference type="Proteomes" id="UP000077852"/>
    </source>
</evidence>
<name>A0AA91DQR7_VARPD</name>
<proteinExistence type="predicted"/>
<evidence type="ECO:0000256" key="1">
    <source>
        <dbReference type="SAM" id="Phobius"/>
    </source>
</evidence>
<feature type="transmembrane region" description="Helical" evidence="1">
    <location>
        <begin position="47"/>
        <end position="70"/>
    </location>
</feature>